<accession>A0ACC1RPN9</accession>
<dbReference type="EMBL" id="JANRMS010002567">
    <property type="protein sequence ID" value="KAJ3521886.1"/>
    <property type="molecule type" value="Genomic_DNA"/>
</dbReference>
<sequence length="147" mass="16494">MGMGGRRLARADSGIWREAWEPSFVVLCEIDGRTWTGMAASEVPAMSLTHGSEQSQEHEGNLEILEYLTPKPQSIDNPDVTGVRQSTETDSEKQKRPRFHILTTRRSALRRYSTLPRDAMDSLGLSLTQQARSQGIPFQGRHQVNSN</sequence>
<name>A0ACC1RPN9_9HYPO</name>
<gene>
    <name evidence="1" type="ORF">NM208_g13093</name>
</gene>
<keyword evidence="2" id="KW-1185">Reference proteome</keyword>
<dbReference type="Proteomes" id="UP001148629">
    <property type="component" value="Unassembled WGS sequence"/>
</dbReference>
<proteinExistence type="predicted"/>
<protein>
    <submittedName>
        <fullName evidence="1">Uncharacterized protein</fullName>
    </submittedName>
</protein>
<evidence type="ECO:0000313" key="1">
    <source>
        <dbReference type="EMBL" id="KAJ3521886.1"/>
    </source>
</evidence>
<comment type="caution">
    <text evidence="1">The sequence shown here is derived from an EMBL/GenBank/DDBJ whole genome shotgun (WGS) entry which is preliminary data.</text>
</comment>
<organism evidence="1 2">
    <name type="scientific">Fusarium decemcellulare</name>
    <dbReference type="NCBI Taxonomy" id="57161"/>
    <lineage>
        <taxon>Eukaryota</taxon>
        <taxon>Fungi</taxon>
        <taxon>Dikarya</taxon>
        <taxon>Ascomycota</taxon>
        <taxon>Pezizomycotina</taxon>
        <taxon>Sordariomycetes</taxon>
        <taxon>Hypocreomycetidae</taxon>
        <taxon>Hypocreales</taxon>
        <taxon>Nectriaceae</taxon>
        <taxon>Fusarium</taxon>
        <taxon>Fusarium decemcellulare species complex</taxon>
    </lineage>
</organism>
<reference evidence="1" key="1">
    <citation type="submission" date="2022-08" db="EMBL/GenBank/DDBJ databases">
        <title>Genome Sequence of Fusarium decemcellulare.</title>
        <authorList>
            <person name="Buettner E."/>
        </authorList>
    </citation>
    <scope>NUCLEOTIDE SEQUENCE</scope>
    <source>
        <strain evidence="1">Babe19</strain>
    </source>
</reference>
<evidence type="ECO:0000313" key="2">
    <source>
        <dbReference type="Proteomes" id="UP001148629"/>
    </source>
</evidence>